<keyword evidence="9" id="KW-0472">Membrane</keyword>
<name>A0ABR9ZJ79_9CORY</name>
<dbReference type="Proteomes" id="UP000635902">
    <property type="component" value="Unassembled WGS sequence"/>
</dbReference>
<evidence type="ECO:0000256" key="8">
    <source>
        <dbReference type="ARBA" id="ARBA00023012"/>
    </source>
</evidence>
<evidence type="ECO:0000256" key="7">
    <source>
        <dbReference type="ARBA" id="ARBA00022840"/>
    </source>
</evidence>
<dbReference type="InterPro" id="IPR050482">
    <property type="entry name" value="Sensor_HK_TwoCompSys"/>
</dbReference>
<keyword evidence="12" id="KW-1185">Reference proteome</keyword>
<evidence type="ECO:0000313" key="11">
    <source>
        <dbReference type="EMBL" id="MBF4553014.1"/>
    </source>
</evidence>
<keyword evidence="9" id="KW-0812">Transmembrane</keyword>
<dbReference type="Gene3D" id="1.20.5.1930">
    <property type="match status" value="1"/>
</dbReference>
<comment type="caution">
    <text evidence="11">The sequence shown here is derived from an EMBL/GenBank/DDBJ whole genome shotgun (WGS) entry which is preliminary data.</text>
</comment>
<keyword evidence="5" id="KW-0547">Nucleotide-binding</keyword>
<accession>A0ABR9ZJ79</accession>
<feature type="transmembrane region" description="Helical" evidence="9">
    <location>
        <begin position="51"/>
        <end position="69"/>
    </location>
</feature>
<keyword evidence="6 11" id="KW-0418">Kinase</keyword>
<evidence type="ECO:0000256" key="2">
    <source>
        <dbReference type="ARBA" id="ARBA00012438"/>
    </source>
</evidence>
<evidence type="ECO:0000256" key="1">
    <source>
        <dbReference type="ARBA" id="ARBA00000085"/>
    </source>
</evidence>
<proteinExistence type="predicted"/>
<keyword evidence="3" id="KW-0597">Phosphoprotein</keyword>
<feature type="transmembrane region" description="Helical" evidence="9">
    <location>
        <begin position="118"/>
        <end position="137"/>
    </location>
</feature>
<feature type="transmembrane region" description="Helical" evidence="9">
    <location>
        <begin position="149"/>
        <end position="171"/>
    </location>
</feature>
<keyword evidence="9" id="KW-1133">Transmembrane helix</keyword>
<evidence type="ECO:0000256" key="5">
    <source>
        <dbReference type="ARBA" id="ARBA00022741"/>
    </source>
</evidence>
<comment type="catalytic activity">
    <reaction evidence="1">
        <text>ATP + protein L-histidine = ADP + protein N-phospho-L-histidine.</text>
        <dbReference type="EC" id="2.7.13.3"/>
    </reaction>
</comment>
<feature type="transmembrane region" description="Helical" evidence="9">
    <location>
        <begin position="20"/>
        <end position="39"/>
    </location>
</feature>
<evidence type="ECO:0000256" key="3">
    <source>
        <dbReference type="ARBA" id="ARBA00022553"/>
    </source>
</evidence>
<evidence type="ECO:0000256" key="4">
    <source>
        <dbReference type="ARBA" id="ARBA00022679"/>
    </source>
</evidence>
<dbReference type="PANTHER" id="PTHR24421">
    <property type="entry name" value="NITRATE/NITRITE SENSOR PROTEIN NARX-RELATED"/>
    <property type="match status" value="1"/>
</dbReference>
<organism evidence="11 12">
    <name type="scientific">Corynebacterium suicordis DSM 45110</name>
    <dbReference type="NCBI Taxonomy" id="1121369"/>
    <lineage>
        <taxon>Bacteria</taxon>
        <taxon>Bacillati</taxon>
        <taxon>Actinomycetota</taxon>
        <taxon>Actinomycetes</taxon>
        <taxon>Mycobacteriales</taxon>
        <taxon>Corynebacteriaceae</taxon>
        <taxon>Corynebacterium</taxon>
    </lineage>
</organism>
<evidence type="ECO:0000259" key="10">
    <source>
        <dbReference type="Pfam" id="PF07730"/>
    </source>
</evidence>
<reference evidence="11 12" key="1">
    <citation type="submission" date="2020-10" db="EMBL/GenBank/DDBJ databases">
        <title>Novel species in genus Corynebacterium.</title>
        <authorList>
            <person name="Zhang G."/>
        </authorList>
    </citation>
    <scope>NUCLEOTIDE SEQUENCE [LARGE SCALE GENOMIC DNA]</scope>
    <source>
        <strain evidence="11 12">DSM 45110</strain>
    </source>
</reference>
<dbReference type="EC" id="2.7.13.3" evidence="2"/>
<feature type="transmembrane region" description="Helical" evidence="9">
    <location>
        <begin position="81"/>
        <end position="106"/>
    </location>
</feature>
<dbReference type="PANTHER" id="PTHR24421:SF10">
    <property type="entry name" value="NITRATE_NITRITE SENSOR PROTEIN NARQ"/>
    <property type="match status" value="1"/>
</dbReference>
<feature type="domain" description="Signal transduction histidine kinase subgroup 3 dimerisation and phosphoacceptor" evidence="10">
    <location>
        <begin position="195"/>
        <end position="260"/>
    </location>
</feature>
<protein>
    <recommendedName>
        <fullName evidence="2">histidine kinase</fullName>
        <ecNumber evidence="2">2.7.13.3</ecNumber>
    </recommendedName>
</protein>
<dbReference type="Pfam" id="PF07730">
    <property type="entry name" value="HisKA_3"/>
    <property type="match status" value="1"/>
</dbReference>
<dbReference type="EMBL" id="JADKMY010000001">
    <property type="protein sequence ID" value="MBF4553014.1"/>
    <property type="molecule type" value="Genomic_DNA"/>
</dbReference>
<sequence>MLNNYPLASSGPWYKETSLWLQIFLQLAGFGLGTALFVDTGTWELSAWQHAAYYLGLAVTFVALLVQRWKVTPGLTATAVGLALVGLSAIPAYPLTYVIVCFEAWYIAAYARTRTRGWLALLWAGSMASVAWSYIEINLGGDPAQAPELSFLAVVLTLLISVSIGLSAMLGRNTAKRNDAMEALAARAELATVSERNRIAREMHDIVAHSLTVVIAQADGGRYAGRKDPAKAIEALETISDRGRDALVQMRSLLSVLHDGSQEDRTTAVAPGVFSIPDLISDAKRSGVTVDYEVSGEPLVLGEVQDLTVYRIVQESLTNVMKHAGQVRVVLRLEWEKDKLSIVVDNQKGDNELGGSGRGLTGIAERARVHGGSATWGPSKLFVGGWNVTAVMPVAR</sequence>
<keyword evidence="8" id="KW-0902">Two-component regulatory system</keyword>
<gene>
    <name evidence="11" type="ORF">IRY30_02810</name>
</gene>
<dbReference type="GO" id="GO:0016301">
    <property type="term" value="F:kinase activity"/>
    <property type="evidence" value="ECO:0007669"/>
    <property type="project" value="UniProtKB-KW"/>
</dbReference>
<dbReference type="Gene3D" id="3.30.565.10">
    <property type="entry name" value="Histidine kinase-like ATPase, C-terminal domain"/>
    <property type="match status" value="1"/>
</dbReference>
<evidence type="ECO:0000256" key="9">
    <source>
        <dbReference type="SAM" id="Phobius"/>
    </source>
</evidence>
<keyword evidence="7" id="KW-0067">ATP-binding</keyword>
<evidence type="ECO:0000256" key="6">
    <source>
        <dbReference type="ARBA" id="ARBA00022777"/>
    </source>
</evidence>
<dbReference type="RefSeq" id="WP_194555871.1">
    <property type="nucleotide sequence ID" value="NZ_JADKMY010000001.1"/>
</dbReference>
<evidence type="ECO:0000313" key="12">
    <source>
        <dbReference type="Proteomes" id="UP000635902"/>
    </source>
</evidence>
<dbReference type="InterPro" id="IPR011712">
    <property type="entry name" value="Sig_transdc_His_kin_sub3_dim/P"/>
</dbReference>
<dbReference type="InterPro" id="IPR036890">
    <property type="entry name" value="HATPase_C_sf"/>
</dbReference>
<dbReference type="SUPFAM" id="SSF55874">
    <property type="entry name" value="ATPase domain of HSP90 chaperone/DNA topoisomerase II/histidine kinase"/>
    <property type="match status" value="1"/>
</dbReference>
<dbReference type="CDD" id="cd16917">
    <property type="entry name" value="HATPase_UhpB-NarQ-NarX-like"/>
    <property type="match status" value="1"/>
</dbReference>
<keyword evidence="4" id="KW-0808">Transferase</keyword>